<comment type="caution">
    <text evidence="3">The sequence shown here is derived from an EMBL/GenBank/DDBJ whole genome shotgun (WGS) entry which is preliminary data.</text>
</comment>
<dbReference type="InterPro" id="IPR036869">
    <property type="entry name" value="J_dom_sf"/>
</dbReference>
<dbReference type="InterPro" id="IPR001623">
    <property type="entry name" value="DnaJ_domain"/>
</dbReference>
<proteinExistence type="predicted"/>
<evidence type="ECO:0000259" key="2">
    <source>
        <dbReference type="PROSITE" id="PS50076"/>
    </source>
</evidence>
<protein>
    <recommendedName>
        <fullName evidence="2">J domain-containing protein</fullName>
    </recommendedName>
</protein>
<dbReference type="Proteomes" id="UP001064489">
    <property type="component" value="Chromosome 8"/>
</dbReference>
<evidence type="ECO:0000313" key="3">
    <source>
        <dbReference type="EMBL" id="KAI9173774.1"/>
    </source>
</evidence>
<gene>
    <name evidence="3" type="ORF">LWI28_006253</name>
</gene>
<sequence>MGLASKAGDLVFKGFTAGLGLATIYLTATFSFNVYKGLSWHNAQSKLEESESDSSTISCYHSHSRHSSFFHIRSAFLDLEALLTASSTTSCYHSHSLFYSPITMTEVILDMAEEHFLKGKTVSAFKWASLAQELDPNFGSVNRYVEAYRINLTALMKHPIGERNWYKLLGIEQHSISCQAITHKFVKLAKMIDPEVHSSAAAPTALKHITMAWGNLGEPDKRCAYHARVGLPPPVLEKPLEIASKKRSRLETQMEIASQKRCSSSHSRENTSQKRCQVNSNSHPSEIASQKRSSSSHQQENTSQKRCQVNSSSHPSEIASQKRCSSSHSRENTSQKRCQVNSNSHPSEIASQKRSSSSHQPENTSQKRCQVNSSSHPSEIASQKRCSSSHPPENASQKRCRIKSSSHHVNSHRVIF</sequence>
<keyword evidence="4" id="KW-1185">Reference proteome</keyword>
<dbReference type="PROSITE" id="PS50076">
    <property type="entry name" value="DNAJ_2"/>
    <property type="match status" value="1"/>
</dbReference>
<organism evidence="3 4">
    <name type="scientific">Acer negundo</name>
    <name type="common">Box elder</name>
    <dbReference type="NCBI Taxonomy" id="4023"/>
    <lineage>
        <taxon>Eukaryota</taxon>
        <taxon>Viridiplantae</taxon>
        <taxon>Streptophyta</taxon>
        <taxon>Embryophyta</taxon>
        <taxon>Tracheophyta</taxon>
        <taxon>Spermatophyta</taxon>
        <taxon>Magnoliopsida</taxon>
        <taxon>eudicotyledons</taxon>
        <taxon>Gunneridae</taxon>
        <taxon>Pentapetalae</taxon>
        <taxon>rosids</taxon>
        <taxon>malvids</taxon>
        <taxon>Sapindales</taxon>
        <taxon>Sapindaceae</taxon>
        <taxon>Hippocastanoideae</taxon>
        <taxon>Acereae</taxon>
        <taxon>Acer</taxon>
    </lineage>
</organism>
<reference evidence="3" key="2">
    <citation type="submission" date="2023-02" db="EMBL/GenBank/DDBJ databases">
        <authorList>
            <person name="Swenson N.G."/>
            <person name="Wegrzyn J.L."/>
            <person name="Mcevoy S.L."/>
        </authorList>
    </citation>
    <scope>NUCLEOTIDE SEQUENCE</scope>
    <source>
        <strain evidence="3">91603</strain>
        <tissue evidence="3">Leaf</tissue>
    </source>
</reference>
<dbReference type="Gene3D" id="1.10.287.110">
    <property type="entry name" value="DnaJ domain"/>
    <property type="match status" value="1"/>
</dbReference>
<dbReference type="EMBL" id="JAJSOW010000103">
    <property type="protein sequence ID" value="KAI9173774.1"/>
    <property type="molecule type" value="Genomic_DNA"/>
</dbReference>
<dbReference type="SUPFAM" id="SSF46565">
    <property type="entry name" value="Chaperone J-domain"/>
    <property type="match status" value="1"/>
</dbReference>
<feature type="compositionally biased region" description="Polar residues" evidence="1">
    <location>
        <begin position="335"/>
        <end position="397"/>
    </location>
</feature>
<name>A0AAD5IP76_ACENE</name>
<feature type="domain" description="J" evidence="2">
    <location>
        <begin position="164"/>
        <end position="229"/>
    </location>
</feature>
<feature type="compositionally biased region" description="Basic residues" evidence="1">
    <location>
        <begin position="398"/>
        <end position="416"/>
    </location>
</feature>
<feature type="region of interest" description="Disordered" evidence="1">
    <location>
        <begin position="246"/>
        <end position="416"/>
    </location>
</feature>
<feature type="compositionally biased region" description="Polar residues" evidence="1">
    <location>
        <begin position="273"/>
        <end position="327"/>
    </location>
</feature>
<reference evidence="3" key="1">
    <citation type="journal article" date="2022" name="Plant J.">
        <title>Strategies of tolerance reflected in two North American maple genomes.</title>
        <authorList>
            <person name="McEvoy S.L."/>
            <person name="Sezen U.U."/>
            <person name="Trouern-Trend A."/>
            <person name="McMahon S.M."/>
            <person name="Schaberg P.G."/>
            <person name="Yang J."/>
            <person name="Wegrzyn J.L."/>
            <person name="Swenson N.G."/>
        </authorList>
    </citation>
    <scope>NUCLEOTIDE SEQUENCE</scope>
    <source>
        <strain evidence="3">91603</strain>
    </source>
</reference>
<evidence type="ECO:0000256" key="1">
    <source>
        <dbReference type="SAM" id="MobiDB-lite"/>
    </source>
</evidence>
<evidence type="ECO:0000313" key="4">
    <source>
        <dbReference type="Proteomes" id="UP001064489"/>
    </source>
</evidence>
<dbReference type="AlphaFoldDB" id="A0AAD5IP76"/>
<accession>A0AAD5IP76</accession>
<dbReference type="PANTHER" id="PTHR38525:SF1">
    <property type="entry name" value="OS03G0824500 PROTEIN"/>
    <property type="match status" value="1"/>
</dbReference>
<dbReference type="PANTHER" id="PTHR38525">
    <property type="entry name" value="OS03G0824500 PROTEIN"/>
    <property type="match status" value="1"/>
</dbReference>